<evidence type="ECO:0000259" key="3">
    <source>
        <dbReference type="Pfam" id="PF13007"/>
    </source>
</evidence>
<evidence type="ECO:0000313" key="5">
    <source>
        <dbReference type="Proteomes" id="UP000726136"/>
    </source>
</evidence>
<organism evidence="4 5">
    <name type="scientific">Vibrio anguillarum</name>
    <name type="common">Listonella anguillarum</name>
    <dbReference type="NCBI Taxonomy" id="55601"/>
    <lineage>
        <taxon>Bacteria</taxon>
        <taxon>Pseudomonadati</taxon>
        <taxon>Pseudomonadota</taxon>
        <taxon>Gammaproteobacteria</taxon>
        <taxon>Vibrionales</taxon>
        <taxon>Vibrionaceae</taxon>
        <taxon>Vibrio</taxon>
    </lineage>
</organism>
<proteinExistence type="predicted"/>
<dbReference type="InterPro" id="IPR024474">
    <property type="entry name" value="Znf_dom_IS66"/>
</dbReference>
<feature type="domain" description="Transposase IS66 central" evidence="1">
    <location>
        <begin position="186"/>
        <end position="469"/>
    </location>
</feature>
<reference evidence="4 5" key="1">
    <citation type="journal article" date="2021" name="PeerJ">
        <title>Analysis of 44 Vibrio anguillarum genomes reveals high genetic diversity.</title>
        <authorList>
            <person name="Hansen M.J."/>
            <person name="Dalsgaard I."/>
        </authorList>
    </citation>
    <scope>NUCLEOTIDE SEQUENCE [LARGE SCALE GENOMIC DNA]</scope>
    <source>
        <strain evidence="4 5">040915-1/1B</strain>
    </source>
</reference>
<dbReference type="PANTHER" id="PTHR33678:SF1">
    <property type="entry name" value="BLL1576 PROTEIN"/>
    <property type="match status" value="1"/>
</dbReference>
<dbReference type="InterPro" id="IPR024463">
    <property type="entry name" value="Transposase_TnpC_homeodom"/>
</dbReference>
<comment type="caution">
    <text evidence="4">The sequence shown here is derived from an EMBL/GenBank/DDBJ whole genome shotgun (WGS) entry which is preliminary data.</text>
</comment>
<dbReference type="EMBL" id="RDPI01000045">
    <property type="protein sequence ID" value="MBF4375124.1"/>
    <property type="molecule type" value="Genomic_DNA"/>
</dbReference>
<dbReference type="PANTHER" id="PTHR33678">
    <property type="entry name" value="BLL1576 PROTEIN"/>
    <property type="match status" value="1"/>
</dbReference>
<feature type="domain" description="Transposase IS66 zinc-finger binding" evidence="2">
    <location>
        <begin position="122"/>
        <end position="166"/>
    </location>
</feature>
<protein>
    <submittedName>
        <fullName evidence="4">IS66 family transposase</fullName>
    </submittedName>
</protein>
<accession>A0ABR9Z9J9</accession>
<dbReference type="Pfam" id="PF03050">
    <property type="entry name" value="DDE_Tnp_IS66"/>
    <property type="match status" value="1"/>
</dbReference>
<feature type="domain" description="Transposase TnpC homeodomain" evidence="3">
    <location>
        <begin position="45"/>
        <end position="112"/>
    </location>
</feature>
<dbReference type="Pfam" id="PF13007">
    <property type="entry name" value="LZ_Tnp_IS66"/>
    <property type="match status" value="1"/>
</dbReference>
<evidence type="ECO:0000259" key="1">
    <source>
        <dbReference type="Pfam" id="PF03050"/>
    </source>
</evidence>
<dbReference type="InterPro" id="IPR052344">
    <property type="entry name" value="Transposase-related"/>
</dbReference>
<dbReference type="InterPro" id="IPR004291">
    <property type="entry name" value="Transposase_IS66_central"/>
</dbReference>
<evidence type="ECO:0000259" key="2">
    <source>
        <dbReference type="Pfam" id="PF13005"/>
    </source>
</evidence>
<dbReference type="RefSeq" id="WP_194664166.1">
    <property type="nucleotide sequence ID" value="NZ_RDPI01000045.1"/>
</dbReference>
<name>A0ABR9Z9J9_VIBAN</name>
<dbReference type="NCBIfam" id="NF033517">
    <property type="entry name" value="transpos_IS66"/>
    <property type="match status" value="1"/>
</dbReference>
<sequence>MKKTPDINPESQDIAELQAMVKALMSEQKGWQEKEAQWQQERQSLIEQFKLALDRQFAKRSEALKPYNEAQGDLFNEAECEAAKAEEEVVTTTTTTKRRGKRQPLPKDLPREILVLDLDEHDKQCPCCQHTLHKIGEDRSEKLEFTPAVLKVLEVVRPKYACRQCEQKAETSRIHQQPAPESIIPKSFATESLLANIILGKYQYALPLYRQETLFTQSGIELSRTTMSRWVIQVSEKFKPLYQALKAHLLEQVVVHADETPLNVLKEDKQCYMWLYCSGADSPEARLPDMKNIVLYDYQNSRARACPEDFLGDYSGYLQSDGYGAYDGLPQVTNVGCFAHARRKFMDAKKLQGKGKSGKADVALAKIQKLYALESRLKLASVEERWSERQSSAKPMLDDLYDWLTTRKVIESSPLGKAIKYTLGQWPKLIRYVEDGHLSIDNNRAERAIKSLVIGRKNWLFANNPNGADASALLYSIIETSKANGLILYDYMVKCMKELAKSEPDINSLLPWNFSHSN</sequence>
<gene>
    <name evidence="4" type="ORF">EAY46_18870</name>
</gene>
<evidence type="ECO:0000313" key="4">
    <source>
        <dbReference type="EMBL" id="MBF4375124.1"/>
    </source>
</evidence>
<dbReference type="Proteomes" id="UP000726136">
    <property type="component" value="Unassembled WGS sequence"/>
</dbReference>
<dbReference type="Pfam" id="PF13005">
    <property type="entry name" value="zf-IS66"/>
    <property type="match status" value="1"/>
</dbReference>
<keyword evidence="5" id="KW-1185">Reference proteome</keyword>